<dbReference type="Pfam" id="PF07291">
    <property type="entry name" value="MauE"/>
    <property type="match status" value="1"/>
</dbReference>
<dbReference type="RefSeq" id="WP_255845957.1">
    <property type="nucleotide sequence ID" value="NZ_CP094358.1"/>
</dbReference>
<dbReference type="EMBL" id="CP094358">
    <property type="protein sequence ID" value="UOB19341.1"/>
    <property type="molecule type" value="Genomic_DNA"/>
</dbReference>
<accession>A0A9E7A3S2</accession>
<organism evidence="7 8">
    <name type="scientific">Abyssalbus ytuae</name>
    <dbReference type="NCBI Taxonomy" id="2926907"/>
    <lineage>
        <taxon>Bacteria</taxon>
        <taxon>Pseudomonadati</taxon>
        <taxon>Bacteroidota</taxon>
        <taxon>Flavobacteriia</taxon>
        <taxon>Flavobacteriales</taxon>
        <taxon>Flavobacteriaceae</taxon>
        <taxon>Abyssalbus</taxon>
    </lineage>
</organism>
<evidence type="ECO:0000256" key="5">
    <source>
        <dbReference type="SAM" id="Phobius"/>
    </source>
</evidence>
<comment type="subcellular location">
    <subcellularLocation>
        <location evidence="1">Membrane</location>
        <topology evidence="1">Multi-pass membrane protein</topology>
    </subcellularLocation>
</comment>
<evidence type="ECO:0000256" key="2">
    <source>
        <dbReference type="ARBA" id="ARBA00022692"/>
    </source>
</evidence>
<dbReference type="Proteomes" id="UP000831290">
    <property type="component" value="Chromosome"/>
</dbReference>
<protein>
    <submittedName>
        <fullName evidence="7">DoxX family protein</fullName>
    </submittedName>
</protein>
<dbReference type="GO" id="GO:0030416">
    <property type="term" value="P:methylamine metabolic process"/>
    <property type="evidence" value="ECO:0007669"/>
    <property type="project" value="InterPro"/>
</dbReference>
<keyword evidence="3 5" id="KW-1133">Transmembrane helix</keyword>
<proteinExistence type="predicted"/>
<feature type="transmembrane region" description="Helical" evidence="5">
    <location>
        <begin position="152"/>
        <end position="171"/>
    </location>
</feature>
<feature type="domain" description="Methylamine utilisation protein MauE" evidence="6">
    <location>
        <begin position="7"/>
        <end position="134"/>
    </location>
</feature>
<evidence type="ECO:0000313" key="8">
    <source>
        <dbReference type="Proteomes" id="UP000831290"/>
    </source>
</evidence>
<feature type="transmembrane region" description="Helical" evidence="5">
    <location>
        <begin position="55"/>
        <end position="78"/>
    </location>
</feature>
<keyword evidence="8" id="KW-1185">Reference proteome</keyword>
<name>A0A9E7A3S2_9FLAO</name>
<reference evidence="7" key="1">
    <citation type="submission" date="2022-03" db="EMBL/GenBank/DDBJ databases">
        <title>Description of Abyssus ytuae gen. nov., sp. nov., a novel member of the family Flavobacteriaceae isolated from the sediment of Mariana Trench.</title>
        <authorList>
            <person name="Zhang J."/>
            <person name="Xu X."/>
        </authorList>
    </citation>
    <scope>NUCLEOTIDE SEQUENCE</scope>
    <source>
        <strain evidence="7">MT3330</strain>
    </source>
</reference>
<sequence>MSKKVKNLLIFFRIILGLIFIFSGLVKGNDPLGTSYKLTDYFSAFHLEFLSPLSLFFSFLLNMSEFVLGVCLLFGVFINIFSWMALIYMSFFTLLTFILAIYNPVTDCGCFGDAIKLTNWQTFYKNVFIILLLVPVFLKRKSFQTPISYKRDGGIIIISSIVFLFISAYAYNHLPFIDFRPYKEGADIVKEMQIPEGAPLDSFSNVLVYRKGKVLKEFAVDNLPYKDTAWKWVETKSKLIRKGYSSPIHDFSFTNNGRIEVTDSILQDTSYVFLAVSHSLEKASEKGLEKLTEVYNYCQKKGYRFYLATASGNKETEHYTSLLHLPYSFYVADEIMLKTVVRANPGLVLIKKGTIIKKWHYNDFPGNDDLENIHAVNNKKNDNR</sequence>
<keyword evidence="2 5" id="KW-0812">Transmembrane</keyword>
<dbReference type="KEGG" id="fbm:MQE35_08580"/>
<gene>
    <name evidence="7" type="ORF">MQE35_08580</name>
</gene>
<dbReference type="InterPro" id="IPR009908">
    <property type="entry name" value="Methylamine_util_MauE"/>
</dbReference>
<feature type="transmembrane region" description="Helical" evidence="5">
    <location>
        <begin position="85"/>
        <end position="103"/>
    </location>
</feature>
<dbReference type="AlphaFoldDB" id="A0A9E7A3S2"/>
<evidence type="ECO:0000256" key="3">
    <source>
        <dbReference type="ARBA" id="ARBA00022989"/>
    </source>
</evidence>
<evidence type="ECO:0000256" key="4">
    <source>
        <dbReference type="ARBA" id="ARBA00023136"/>
    </source>
</evidence>
<evidence type="ECO:0000256" key="1">
    <source>
        <dbReference type="ARBA" id="ARBA00004141"/>
    </source>
</evidence>
<evidence type="ECO:0000259" key="6">
    <source>
        <dbReference type="Pfam" id="PF07291"/>
    </source>
</evidence>
<evidence type="ECO:0000313" key="7">
    <source>
        <dbReference type="EMBL" id="UOB19341.1"/>
    </source>
</evidence>
<feature type="transmembrane region" description="Helical" evidence="5">
    <location>
        <begin position="123"/>
        <end position="140"/>
    </location>
</feature>
<dbReference type="NCBIfam" id="NF045576">
    <property type="entry name" value="BT_3928_fam"/>
    <property type="match status" value="1"/>
</dbReference>
<keyword evidence="4 5" id="KW-0472">Membrane</keyword>
<feature type="transmembrane region" description="Helical" evidence="5">
    <location>
        <begin position="7"/>
        <end position="26"/>
    </location>
</feature>
<dbReference type="GO" id="GO:0016020">
    <property type="term" value="C:membrane"/>
    <property type="evidence" value="ECO:0007669"/>
    <property type="project" value="UniProtKB-SubCell"/>
</dbReference>